<evidence type="ECO:0000256" key="8">
    <source>
        <dbReference type="SAM" id="Phobius"/>
    </source>
</evidence>
<evidence type="ECO:0000313" key="11">
    <source>
        <dbReference type="Proteomes" id="UP001575105"/>
    </source>
</evidence>
<feature type="transmembrane region" description="Helical" evidence="8">
    <location>
        <begin position="273"/>
        <end position="295"/>
    </location>
</feature>
<evidence type="ECO:0000256" key="2">
    <source>
        <dbReference type="ARBA" id="ARBA00022676"/>
    </source>
</evidence>
<keyword evidence="1" id="KW-1003">Cell membrane</keyword>
<dbReference type="InterPro" id="IPR029044">
    <property type="entry name" value="Nucleotide-diphossugar_trans"/>
</dbReference>
<dbReference type="GO" id="GO:0016757">
    <property type="term" value="F:glycosyltransferase activity"/>
    <property type="evidence" value="ECO:0007669"/>
    <property type="project" value="UniProtKB-KW"/>
</dbReference>
<dbReference type="Proteomes" id="UP001575105">
    <property type="component" value="Unassembled WGS sequence"/>
</dbReference>
<evidence type="ECO:0000256" key="7">
    <source>
        <dbReference type="ARBA" id="ARBA00023136"/>
    </source>
</evidence>
<feature type="domain" description="Glycosyltransferase 2-like" evidence="9">
    <location>
        <begin position="43"/>
        <end position="209"/>
    </location>
</feature>
<dbReference type="EC" id="2.4.-.-" evidence="10"/>
<evidence type="ECO:0000259" key="9">
    <source>
        <dbReference type="Pfam" id="PF00535"/>
    </source>
</evidence>
<gene>
    <name evidence="10" type="ORF">ACERK3_12490</name>
</gene>
<evidence type="ECO:0000313" key="10">
    <source>
        <dbReference type="EMBL" id="MFA9479102.1"/>
    </source>
</evidence>
<protein>
    <submittedName>
        <fullName evidence="10">Glycosyltransferase family 2 protein</fullName>
        <ecNumber evidence="10">2.4.-.-</ecNumber>
    </submittedName>
</protein>
<keyword evidence="3 10" id="KW-0808">Transferase</keyword>
<keyword evidence="2 10" id="KW-0328">Glycosyltransferase</keyword>
<dbReference type="PANTHER" id="PTHR48090:SF3">
    <property type="entry name" value="UNDECAPRENYL-PHOSPHATE 4-DEOXY-4-FORMAMIDO-L-ARABINOSE TRANSFERASE"/>
    <property type="match status" value="1"/>
</dbReference>
<feature type="transmembrane region" description="Helical" evidence="8">
    <location>
        <begin position="315"/>
        <end position="336"/>
    </location>
</feature>
<sequence>MIRPHTDLHRFDDRSDHRFHTAVHDGTSTPPDPAHHGQPVVVSIVIPLLDEAPNVEPLYLELKAMMDAQSIGYEVIFVDDGSRDATATRLRDIAGGDPRITILELTKRFGQSSAMAAGFARARGSVIVPMDGDCQNDPADIPRLVAKLDERPGWDIVSGWRKTRQDKLLSRRLPSIIANRLIRKLTWTPEVHDFGCSLKAYRRDVLEDVRLYGEMHRFLPAICRWRGARIAELVVNHRPRTAGTSKYGLKRTVKVLLDLLTIKFLGDYLTKPIYFFGKVAVVCMLITILATSLAVMQKFGHLTEHGEPVMLNSNVFLLFAMVMTLMAVLFVMMGVLSELLVRIYHESHGLTPFKVRRITHGAPPTTTPPSDP</sequence>
<keyword evidence="11" id="KW-1185">Reference proteome</keyword>
<accession>A0ABV4U672</accession>
<dbReference type="Gene3D" id="3.90.550.10">
    <property type="entry name" value="Spore Coat Polysaccharide Biosynthesis Protein SpsA, Chain A"/>
    <property type="match status" value="1"/>
</dbReference>
<evidence type="ECO:0000256" key="1">
    <source>
        <dbReference type="ARBA" id="ARBA00022475"/>
    </source>
</evidence>
<dbReference type="Pfam" id="PF00535">
    <property type="entry name" value="Glycos_transf_2"/>
    <property type="match status" value="1"/>
</dbReference>
<reference evidence="10 11" key="1">
    <citation type="submission" date="2024-08" db="EMBL/GenBank/DDBJ databases">
        <title>Whole-genome sequencing of halo(alkali)philic microorganisms from hypersaline lakes.</title>
        <authorList>
            <person name="Sorokin D.Y."/>
            <person name="Merkel A.Y."/>
            <person name="Messina E."/>
            <person name="Yakimov M."/>
        </authorList>
    </citation>
    <scope>NUCLEOTIDE SEQUENCE [LARGE SCALE GENOMIC DNA]</scope>
    <source>
        <strain evidence="10 11">AB-hyl4</strain>
    </source>
</reference>
<comment type="caution">
    <text evidence="10">The sequence shown here is derived from an EMBL/GenBank/DDBJ whole genome shotgun (WGS) entry which is preliminary data.</text>
</comment>
<evidence type="ECO:0000256" key="4">
    <source>
        <dbReference type="ARBA" id="ARBA00022692"/>
    </source>
</evidence>
<dbReference type="SUPFAM" id="SSF53448">
    <property type="entry name" value="Nucleotide-diphospho-sugar transferases"/>
    <property type="match status" value="1"/>
</dbReference>
<dbReference type="InterPro" id="IPR050256">
    <property type="entry name" value="Glycosyltransferase_2"/>
</dbReference>
<dbReference type="EMBL" id="JBGUBD010000007">
    <property type="protein sequence ID" value="MFA9479102.1"/>
    <property type="molecule type" value="Genomic_DNA"/>
</dbReference>
<organism evidence="10 11">
    <name type="scientific">Natronomicrosphaera hydrolytica</name>
    <dbReference type="NCBI Taxonomy" id="3242702"/>
    <lineage>
        <taxon>Bacteria</taxon>
        <taxon>Pseudomonadati</taxon>
        <taxon>Planctomycetota</taxon>
        <taxon>Phycisphaerae</taxon>
        <taxon>Phycisphaerales</taxon>
        <taxon>Phycisphaeraceae</taxon>
        <taxon>Natronomicrosphaera</taxon>
    </lineage>
</organism>
<dbReference type="PANTHER" id="PTHR48090">
    <property type="entry name" value="UNDECAPRENYL-PHOSPHATE 4-DEOXY-4-FORMAMIDO-L-ARABINOSE TRANSFERASE-RELATED"/>
    <property type="match status" value="1"/>
</dbReference>
<name>A0ABV4U672_9BACT</name>
<evidence type="ECO:0000256" key="3">
    <source>
        <dbReference type="ARBA" id="ARBA00022679"/>
    </source>
</evidence>
<keyword evidence="7 8" id="KW-0472">Membrane</keyword>
<keyword evidence="5" id="KW-0448">Lipopolysaccharide biosynthesis</keyword>
<keyword evidence="6 8" id="KW-1133">Transmembrane helix</keyword>
<dbReference type="InterPro" id="IPR001173">
    <property type="entry name" value="Glyco_trans_2-like"/>
</dbReference>
<keyword evidence="4 8" id="KW-0812">Transmembrane</keyword>
<proteinExistence type="predicted"/>
<dbReference type="CDD" id="cd04187">
    <property type="entry name" value="DPM1_like_bac"/>
    <property type="match status" value="1"/>
</dbReference>
<dbReference type="RefSeq" id="WP_425346029.1">
    <property type="nucleotide sequence ID" value="NZ_JBGUBD010000007.1"/>
</dbReference>
<evidence type="ECO:0000256" key="5">
    <source>
        <dbReference type="ARBA" id="ARBA00022985"/>
    </source>
</evidence>
<evidence type="ECO:0000256" key="6">
    <source>
        <dbReference type="ARBA" id="ARBA00022989"/>
    </source>
</evidence>